<dbReference type="InterPro" id="IPR050238">
    <property type="entry name" value="DNA_Rep/Repair_Clamp_Loader"/>
</dbReference>
<comment type="caution">
    <text evidence="2">The sequence shown here is derived from an EMBL/GenBank/DDBJ whole genome shotgun (WGS) entry which is preliminary data.</text>
</comment>
<evidence type="ECO:0000313" key="3">
    <source>
        <dbReference type="Proteomes" id="UP000228770"/>
    </source>
</evidence>
<dbReference type="InterPro" id="IPR003593">
    <property type="entry name" value="AAA+_ATPase"/>
</dbReference>
<accession>A0A2M8C1S6</accession>
<dbReference type="SUPFAM" id="SSF52540">
    <property type="entry name" value="P-loop containing nucleoside triphosphate hydrolases"/>
    <property type="match status" value="1"/>
</dbReference>
<protein>
    <recommendedName>
        <fullName evidence="1">AAA+ ATPase domain-containing protein</fullName>
    </recommendedName>
</protein>
<dbReference type="InterPro" id="IPR027417">
    <property type="entry name" value="P-loop_NTPase"/>
</dbReference>
<feature type="domain" description="AAA+ ATPase" evidence="1">
    <location>
        <begin position="36"/>
        <end position="192"/>
    </location>
</feature>
<dbReference type="Proteomes" id="UP000228770">
    <property type="component" value="Unassembled WGS sequence"/>
</dbReference>
<dbReference type="EMBL" id="PFUA01000051">
    <property type="protein sequence ID" value="PJB50060.1"/>
    <property type="molecule type" value="Genomic_DNA"/>
</dbReference>
<evidence type="ECO:0000313" key="2">
    <source>
        <dbReference type="EMBL" id="PJB50060.1"/>
    </source>
</evidence>
<sequence>EICLVLGICYLEFYPMVIGNKSKIKTLRALLEANAIPQSILLWGPEHIGKRLIAEELAKGLVCQNRMWGGGDKCPSCFEFQHAHISRDIFIVDQTLRQELKKLDDNNPERIDIYNIKGARKIIAFLDEKPTFGNHKVVIIDDAHLLNPDAQNALLKTIEEPYPYAHIIFITHKPIALLETVLSRVMQLSFGLVDRATMETWLKKMMLQIKSRAVPYDRSSAEVKSDEKKIRKAITYSLLRPGKAYELLAHELALGAFEQIVKALLNLEQKPLGQKLALISLYAEKQILTDPSLFALWQIVLRDELLFSLGMKQYALLLTKKHNDTPIACHTRALRTSIELERAAENAPSAIKSAVELLAGLL</sequence>
<gene>
    <name evidence="2" type="ORF">CO102_02160</name>
</gene>
<evidence type="ECO:0000259" key="1">
    <source>
        <dbReference type="SMART" id="SM00382"/>
    </source>
</evidence>
<dbReference type="PANTHER" id="PTHR11669:SF8">
    <property type="entry name" value="DNA POLYMERASE III SUBUNIT DELTA"/>
    <property type="match status" value="1"/>
</dbReference>
<dbReference type="SMART" id="SM00382">
    <property type="entry name" value="AAA"/>
    <property type="match status" value="1"/>
</dbReference>
<feature type="non-terminal residue" evidence="2">
    <location>
        <position position="1"/>
    </location>
</feature>
<dbReference type="Gene3D" id="3.40.50.300">
    <property type="entry name" value="P-loop containing nucleotide triphosphate hydrolases"/>
    <property type="match status" value="1"/>
</dbReference>
<dbReference type="AlphaFoldDB" id="A0A2M8C1S6"/>
<organism evidence="2 3">
    <name type="scientific">Candidatus Brennerbacteria bacterium CG_4_9_14_3_um_filter_43_9</name>
    <dbReference type="NCBI Taxonomy" id="1974522"/>
    <lineage>
        <taxon>Bacteria</taxon>
        <taxon>Candidatus Brenneribacteriota</taxon>
    </lineage>
</organism>
<proteinExistence type="predicted"/>
<dbReference type="PANTHER" id="PTHR11669">
    <property type="entry name" value="REPLICATION FACTOR C / DNA POLYMERASE III GAMMA-TAU SUBUNIT"/>
    <property type="match status" value="1"/>
</dbReference>
<reference evidence="3" key="1">
    <citation type="submission" date="2017-09" db="EMBL/GenBank/DDBJ databases">
        <title>Depth-based differentiation of microbial function through sediment-hosted aquifers and enrichment of novel symbionts in the deep terrestrial subsurface.</title>
        <authorList>
            <person name="Probst A.J."/>
            <person name="Ladd B."/>
            <person name="Jarett J.K."/>
            <person name="Geller-Mcgrath D.E."/>
            <person name="Sieber C.M.K."/>
            <person name="Emerson J.B."/>
            <person name="Anantharaman K."/>
            <person name="Thomas B.C."/>
            <person name="Malmstrom R."/>
            <person name="Stieglmeier M."/>
            <person name="Klingl A."/>
            <person name="Woyke T."/>
            <person name="Ryan C.M."/>
            <person name="Banfield J.F."/>
        </authorList>
    </citation>
    <scope>NUCLEOTIDE SEQUENCE [LARGE SCALE GENOMIC DNA]</scope>
</reference>
<dbReference type="Pfam" id="PF13177">
    <property type="entry name" value="DNA_pol3_delta2"/>
    <property type="match status" value="1"/>
</dbReference>
<dbReference type="GO" id="GO:0006261">
    <property type="term" value="P:DNA-templated DNA replication"/>
    <property type="evidence" value="ECO:0007669"/>
    <property type="project" value="TreeGrafter"/>
</dbReference>
<name>A0A2M8C1S6_9BACT</name>